<dbReference type="InterPro" id="IPR006513">
    <property type="entry name" value="YtfJ_HI0045"/>
</dbReference>
<dbReference type="Proteomes" id="UP000190023">
    <property type="component" value="Unassembled WGS sequence"/>
</dbReference>
<accession>A0A1T0BBH0</accession>
<dbReference type="NCBIfam" id="TIGR01626">
    <property type="entry name" value="ytfJ_HI0045"/>
    <property type="match status" value="1"/>
</dbReference>
<name>A0A1T0BBH0_9PAST</name>
<organism evidence="2 3">
    <name type="scientific">[Haemophilus] felis</name>
    <dbReference type="NCBI Taxonomy" id="123822"/>
    <lineage>
        <taxon>Bacteria</taxon>
        <taxon>Pseudomonadati</taxon>
        <taxon>Pseudomonadota</taxon>
        <taxon>Gammaproteobacteria</taxon>
        <taxon>Pasteurellales</taxon>
        <taxon>Pasteurellaceae</taxon>
    </lineage>
</organism>
<dbReference type="EMBL" id="MUYB01000001">
    <property type="protein sequence ID" value="OOS07570.1"/>
    <property type="molecule type" value="Genomic_DNA"/>
</dbReference>
<comment type="caution">
    <text evidence="2">The sequence shown here is derived from an EMBL/GenBank/DDBJ whole genome shotgun (WGS) entry which is preliminary data.</text>
</comment>
<gene>
    <name evidence="2" type="ORF">B0188_00375</name>
</gene>
<evidence type="ECO:0000313" key="2">
    <source>
        <dbReference type="EMBL" id="OOS07570.1"/>
    </source>
</evidence>
<feature type="chain" id="PRO_5013340849" description="YtfJ family protein" evidence="1">
    <location>
        <begin position="22"/>
        <end position="185"/>
    </location>
</feature>
<reference evidence="2 3" key="1">
    <citation type="submission" date="2017-02" db="EMBL/GenBank/DDBJ databases">
        <title>Draft genome sequence of Haemophilus felis CCUG 31170 type strain.</title>
        <authorList>
            <person name="Engstrom-Jakobsson H."/>
            <person name="Salva-Serra F."/>
            <person name="Thorell K."/>
            <person name="Gonzales-Siles L."/>
            <person name="Karlsson R."/>
            <person name="Boulund F."/>
            <person name="Engstrand L."/>
            <person name="Kristiansson E."/>
            <person name="Moore E."/>
        </authorList>
    </citation>
    <scope>NUCLEOTIDE SEQUENCE [LARGE SCALE GENOMIC DNA]</scope>
    <source>
        <strain evidence="2 3">CCUG 31170</strain>
    </source>
</reference>
<evidence type="ECO:0008006" key="4">
    <source>
        <dbReference type="Google" id="ProtNLM"/>
    </source>
</evidence>
<evidence type="ECO:0000313" key="3">
    <source>
        <dbReference type="Proteomes" id="UP000190023"/>
    </source>
</evidence>
<dbReference type="STRING" id="123822.B0188_00375"/>
<protein>
    <recommendedName>
        <fullName evidence="4">YtfJ family protein</fullName>
    </recommendedName>
</protein>
<keyword evidence="3" id="KW-1185">Reference proteome</keyword>
<keyword evidence="1" id="KW-0732">Signal</keyword>
<dbReference type="OrthoDB" id="5689995at2"/>
<dbReference type="Pfam" id="PF09695">
    <property type="entry name" value="YtfJ_HI0045"/>
    <property type="match status" value="1"/>
</dbReference>
<dbReference type="AlphaFoldDB" id="A0A1T0BBH0"/>
<feature type="signal peptide" evidence="1">
    <location>
        <begin position="1"/>
        <end position="21"/>
    </location>
</feature>
<proteinExistence type="predicted"/>
<sequence length="185" mass="20313">MKKLTLLCAISSAFFASNSFAHNVQLNSSLPAAQVTDKGEMLLNNGEIHYQAWQSEKLAGKVRVLHHFAGRSSVKEKNEPLMNAIREAKFTPEKYQTTSIINANDVVFGTGGFVKSKAESGKKENAHSQVILDQQGSVKNAWQLKEKESLIVVLDATGKVRFVQEGALSQQEVQQVVGLVTELTK</sequence>
<evidence type="ECO:0000256" key="1">
    <source>
        <dbReference type="SAM" id="SignalP"/>
    </source>
</evidence>